<keyword evidence="5" id="KW-1185">Reference proteome</keyword>
<comment type="caution">
    <text evidence="4">The sequence shown here is derived from an EMBL/GenBank/DDBJ whole genome shotgun (WGS) entry which is preliminary data.</text>
</comment>
<evidence type="ECO:0000256" key="2">
    <source>
        <dbReference type="SAM" id="SignalP"/>
    </source>
</evidence>
<dbReference type="PROSITE" id="PS51688">
    <property type="entry name" value="ICA"/>
    <property type="match status" value="1"/>
</dbReference>
<reference evidence="4" key="1">
    <citation type="submission" date="2022-08" db="EMBL/GenBank/DDBJ databases">
        <title>Novel Bdellovibrio Species Isolated from Svalbard: Designation Bdellovibrio svalbardensis.</title>
        <authorList>
            <person name="Mitchell R.J."/>
            <person name="Choi S.Y."/>
        </authorList>
    </citation>
    <scope>NUCLEOTIDE SEQUENCE</scope>
    <source>
        <strain evidence="4">PAP01</strain>
    </source>
</reference>
<dbReference type="CDD" id="cd14686">
    <property type="entry name" value="bZIP"/>
    <property type="match status" value="1"/>
</dbReference>
<dbReference type="InterPro" id="IPR030392">
    <property type="entry name" value="S74_ICA"/>
</dbReference>
<feature type="chain" id="PRO_5045958262" evidence="2">
    <location>
        <begin position="27"/>
        <end position="2334"/>
    </location>
</feature>
<evidence type="ECO:0000313" key="4">
    <source>
        <dbReference type="EMBL" id="MDG0816174.1"/>
    </source>
</evidence>
<protein>
    <submittedName>
        <fullName evidence="4">Tail fiber domain-containing protein</fullName>
    </submittedName>
</protein>
<keyword evidence="1" id="KW-0175">Coiled coil</keyword>
<feature type="domain" description="Peptidase S74" evidence="3">
    <location>
        <begin position="2213"/>
        <end position="2308"/>
    </location>
</feature>
<accession>A0ABT6DI33</accession>
<organism evidence="4 5">
    <name type="scientific">Bdellovibrio svalbardensis</name>
    <dbReference type="NCBI Taxonomy" id="2972972"/>
    <lineage>
        <taxon>Bacteria</taxon>
        <taxon>Pseudomonadati</taxon>
        <taxon>Bdellovibrionota</taxon>
        <taxon>Bdellovibrionia</taxon>
        <taxon>Bdellovibrionales</taxon>
        <taxon>Pseudobdellovibrionaceae</taxon>
        <taxon>Bdellovibrio</taxon>
    </lineage>
</organism>
<evidence type="ECO:0000256" key="1">
    <source>
        <dbReference type="SAM" id="Coils"/>
    </source>
</evidence>
<gene>
    <name evidence="4" type="ORF">NWE73_07350</name>
</gene>
<feature type="signal peptide" evidence="2">
    <location>
        <begin position="1"/>
        <end position="26"/>
    </location>
</feature>
<name>A0ABT6DI33_9BACT</name>
<evidence type="ECO:0000259" key="3">
    <source>
        <dbReference type="PROSITE" id="PS51688"/>
    </source>
</evidence>
<dbReference type="EMBL" id="JANRMI010000002">
    <property type="protein sequence ID" value="MDG0816174.1"/>
    <property type="molecule type" value="Genomic_DNA"/>
</dbReference>
<proteinExistence type="predicted"/>
<sequence>MDLHKKSIASFLSLSVVFLLGQASFASTSVPSLLPFQGRLTDTTGHPINYGVSVAFRIYPPTGTCYIYEETQFITPNTYGVFSTLLGVASNSTGPSNSFSSIFNNLASVSLNNSCMAVYVPAANDWRRIEVLVNGDPIGGMQTLGASPFALNSESLQGLTADKFIQVSGTVTQAALQSMTSGADASAYHNHDSLYARVDGTNSYSGNISTSANIVTSSGKIGIGIANPNADLEIKKDNPSIRLQSNAASGGIPALDFYSGNATQRARIESAEGSNTLKFYTGTTEAFRLDASQNAYFSGNAFVAGSLQVGKYTNAQETTLNTYLTGAAAGAAGTIWYNSTGNNLKFWNGSSIQSVGTVTSVTAGAGLTGGTVTSSGTLAVDAGTTANKIVQLDGSAKLPAVDGSQLTGLTATQISSGVLPASRGGTGLSSLGTANQVLGVNNAGTAAEYKTITAGSGVSISHGANSITINAVGTGGTVTSVDVAVPAYMSTSGGPVTSSGTVTLGFNSQTAKTVFAAPQGSSGAPGFRNLNIVDIASSVAGNFMTASGACPAGQSLTYLSASDTMSCQAYSITSGQVTGALGYTPLANALNSAQIFVGSAGNVATAVSMSGDVSLTNAGVATVGGLGGKAFNGTLATSNKILWYNQAGDKINITSLPTCTASQYLTFDGAAWTCATDVGSGGNVASLTANYPLKNNGTASNPVLDLQYDSAQFDLNSNNLHLKAGGITSTELSATGVGAGTYKSVTVDTKGRVTAGTNPSTLAGYGITDALPLAGGTMSGAIDMSGNNVTNLGYMTMAANKSLHLSNNAADPAGLTAADKGKTWFNSTTNQIKYWDGSAAVVVSASGNYLTDLTGDVTASGPGSAAATIAANAVTTGKISDGTILGADMNFTGVNTATSGLAVVDSTGKFFNFACGTAGHVATWTASGWACQAPAPTGVTSVATGTGLSGGPITSTGTISLANTAVTAASYGSATQVGAFTVDAQGRLTAASNVTVTPAWSSITSTPTTLGGYGITDAVSTTLASGKILVGDGSNVATAQTMSGDATLSNAGALTLASSGVTAGTYSKVTVDAKGRVTVGANISSGDVTTALGYTPLNKAGDVMTGSIGLGNFTNATEATLISGYAAGDKGKTWFNTTTNQVKYWDGSAAQSLGISGAGLTSLGGQTGSTQTLAIGTAGTSPAWSSASNTHTLNIPMASSAGTTAGLLSKTDYDSFVAKQPAGNYVTDLVGDVTASGPGSATASIAANAVTTGKILDGTILGADMNYTGVNTATSAIAIKDSTGKFFDFACGTTGQVATWTVTGWACQAPATSGTVTSVATGTGLSGGPITGSGTISLANTAVTAASYGSATQVGTFTVDAQGRLTAASNVTVTPAWSSITGKPTTLAGYGITDAQSSTLTNGKVLIGNGSNVAAEQTVSGDATLSNAGTLTLASSGVTAGTYSKVTVDAKGRVTVGANIASGDVTTALGYTPLNKAGDVMTGSIGLGNYTNATEATLISGYAAGDKGKTWFNTTTNQVKYWDGSAAMALGVSGAGLTSFNGETGSTQTLATPGTAGTAPAWSSAGNVHTLNIPMASSAGTTAGLLSKTDYDSFAGKQAAGNYVTALTGDVTATGPGSVAATIAANAVTTGKILDGTILGADMNYTGVNTATSAIAIKDSTGKFFDFACGTTGHVATWTVTGWACQAPATSGTVTSVATGTGLSGGPITGSGTISLANTAVTAASYGSATQVGTFTVDAQGRLTAAANVTVTPAWSSITSTPTTLGGYGITDAQSTTLASGKILVGNGSNVATAQTMSGDATLSNAGALTLASSGVTAGTYSKVTVDAKGRVTVGANIASGDVTTALGYTPLNKAGDVMSGLLGLNGVGADPGGLVAGDKGKVWYRTDTNEIKYWNGSAAVALGVSGAGLTSFNGETGSTQTLATPGTAGTAPAWSSAGNVHTLNIPMASSAGTTAGLLSKTDYDSFAAKQAAGNYVTALTGDVTATGPGSVAATIAANAVTTGKILDGTILGADMNYTGVNAGTSAIAIKDSTGKFFDFACGTAGHVATWTVSGWACQAPATSGTVTSVATGTGLSGGPITGSGTISLANTAVTAASYGSATQVGTFTVDAQGRLTAASNVTVTPAWSSVTGKPTTLAGYGITDAQAALGYTPVNKAGDTMTGTLNLASNGLVVGTTQLVVSGGNVGVGTASPGYKLDVSGTVGATAFYYTSDRRLKHDIHQIRGLENILSMRGVRFKWIKDDQPEIGLIAQEVEKVMPDLVHTDPDTGKKSVKYGNIVAPLIESTKELYAINVKQQREIQSLKGRVENLEKQNQEMLEQMKEIRQYLKAKAK</sequence>
<evidence type="ECO:0000313" key="5">
    <source>
        <dbReference type="Proteomes" id="UP001152321"/>
    </source>
</evidence>
<dbReference type="RefSeq" id="WP_277577651.1">
    <property type="nucleotide sequence ID" value="NZ_JANRMI010000002.1"/>
</dbReference>
<dbReference type="Pfam" id="PF13884">
    <property type="entry name" value="Peptidase_S74"/>
    <property type="match status" value="1"/>
</dbReference>
<dbReference type="Proteomes" id="UP001152321">
    <property type="component" value="Unassembled WGS sequence"/>
</dbReference>
<feature type="coiled-coil region" evidence="1">
    <location>
        <begin position="2294"/>
        <end position="2331"/>
    </location>
</feature>
<keyword evidence="2" id="KW-0732">Signal</keyword>